<protein>
    <submittedName>
        <fullName evidence="3">YciI family protein</fullName>
    </submittedName>
</protein>
<dbReference type="PANTHER" id="PTHR35174:SF3">
    <property type="entry name" value="BLL7171 PROTEIN"/>
    <property type="match status" value="1"/>
</dbReference>
<dbReference type="Pfam" id="PF03795">
    <property type="entry name" value="YCII"/>
    <property type="match status" value="1"/>
</dbReference>
<name>A0A7V8NPH0_9BACT</name>
<accession>A0A7V8NPH0</accession>
<gene>
    <name evidence="3" type="ORF">HRJ53_09060</name>
</gene>
<evidence type="ECO:0000259" key="2">
    <source>
        <dbReference type="Pfam" id="PF03795"/>
    </source>
</evidence>
<evidence type="ECO:0000256" key="1">
    <source>
        <dbReference type="ARBA" id="ARBA00007689"/>
    </source>
</evidence>
<comment type="similarity">
    <text evidence="1">Belongs to the YciI family.</text>
</comment>
<dbReference type="InterPro" id="IPR005545">
    <property type="entry name" value="YCII"/>
</dbReference>
<proteinExistence type="inferred from homology"/>
<evidence type="ECO:0000313" key="4">
    <source>
        <dbReference type="Proteomes" id="UP000567293"/>
    </source>
</evidence>
<keyword evidence="4" id="KW-1185">Reference proteome</keyword>
<sequence length="132" mass="14519">MRYMMLVYSNEGPDGLAPEEAERIRAGHRTVMEEATRRGVLIGAEPLAPTSTATTVRMQGGKVLVTDGPFAETKEHLAGYYIIECENLDEAIEWAARIPTACQGREGCIEIRPMRWQRAGAEPASVAENTAR</sequence>
<evidence type="ECO:0000313" key="3">
    <source>
        <dbReference type="EMBL" id="MBA0085133.1"/>
    </source>
</evidence>
<dbReference type="Proteomes" id="UP000567293">
    <property type="component" value="Unassembled WGS sequence"/>
</dbReference>
<dbReference type="EMBL" id="JACDQQ010000876">
    <property type="protein sequence ID" value="MBA0085133.1"/>
    <property type="molecule type" value="Genomic_DNA"/>
</dbReference>
<feature type="domain" description="YCII-related" evidence="2">
    <location>
        <begin position="1"/>
        <end position="113"/>
    </location>
</feature>
<reference evidence="3" key="1">
    <citation type="submission" date="2020-06" db="EMBL/GenBank/DDBJ databases">
        <title>Legume-microbial interactions unlock mineral nutrients during tropical forest succession.</title>
        <authorList>
            <person name="Epihov D.Z."/>
        </authorList>
    </citation>
    <scope>NUCLEOTIDE SEQUENCE [LARGE SCALE GENOMIC DNA]</scope>
    <source>
        <strain evidence="3">Pan2503</strain>
    </source>
</reference>
<dbReference type="PANTHER" id="PTHR35174">
    <property type="entry name" value="BLL7171 PROTEIN-RELATED"/>
    <property type="match status" value="1"/>
</dbReference>
<dbReference type="SUPFAM" id="SSF54909">
    <property type="entry name" value="Dimeric alpha+beta barrel"/>
    <property type="match status" value="1"/>
</dbReference>
<dbReference type="InterPro" id="IPR011008">
    <property type="entry name" value="Dimeric_a/b-barrel"/>
</dbReference>
<dbReference type="AlphaFoldDB" id="A0A7V8NPH0"/>
<organism evidence="3 4">
    <name type="scientific">Candidatus Acidiferrum panamense</name>
    <dbReference type="NCBI Taxonomy" id="2741543"/>
    <lineage>
        <taxon>Bacteria</taxon>
        <taxon>Pseudomonadati</taxon>
        <taxon>Acidobacteriota</taxon>
        <taxon>Terriglobia</taxon>
        <taxon>Candidatus Acidiferrales</taxon>
        <taxon>Candidatus Acidiferrum</taxon>
    </lineage>
</organism>
<comment type="caution">
    <text evidence="3">The sequence shown here is derived from an EMBL/GenBank/DDBJ whole genome shotgun (WGS) entry which is preliminary data.</text>
</comment>
<dbReference type="Gene3D" id="3.30.70.1060">
    <property type="entry name" value="Dimeric alpha+beta barrel"/>
    <property type="match status" value="1"/>
</dbReference>